<organism evidence="3 4">
    <name type="scientific">Photobacterium rosenbergii</name>
    <dbReference type="NCBI Taxonomy" id="294936"/>
    <lineage>
        <taxon>Bacteria</taxon>
        <taxon>Pseudomonadati</taxon>
        <taxon>Pseudomonadota</taxon>
        <taxon>Gammaproteobacteria</taxon>
        <taxon>Vibrionales</taxon>
        <taxon>Vibrionaceae</taxon>
        <taxon>Photobacterium</taxon>
    </lineage>
</organism>
<evidence type="ECO:0000313" key="4">
    <source>
        <dbReference type="Proteomes" id="UP000241346"/>
    </source>
</evidence>
<dbReference type="OrthoDB" id="7055897at2"/>
<proteinExistence type="predicted"/>
<dbReference type="AlphaFoldDB" id="A0A2T3NGY7"/>
<name>A0A2T3NGY7_9GAMM</name>
<feature type="compositionally biased region" description="Acidic residues" evidence="1">
    <location>
        <begin position="924"/>
        <end position="934"/>
    </location>
</feature>
<gene>
    <name evidence="3" type="ORF">C9J01_07590</name>
</gene>
<reference evidence="3 4" key="1">
    <citation type="submission" date="2018-03" db="EMBL/GenBank/DDBJ databases">
        <title>Whole genome sequencing of Histamine producing bacteria.</title>
        <authorList>
            <person name="Butler K."/>
        </authorList>
    </citation>
    <scope>NUCLEOTIDE SEQUENCE [LARGE SCALE GENOMIC DNA]</scope>
    <source>
        <strain evidence="3 4">DSM 19138</strain>
    </source>
</reference>
<comment type="caution">
    <text evidence="3">The sequence shown here is derived from an EMBL/GenBank/DDBJ whole genome shotgun (WGS) entry which is preliminary data.</text>
</comment>
<accession>A0A2T3NGY7</accession>
<sequence length="960" mass="105451">MRSYMGYTLLFISSLLLTACGDSGGSAAPVAGTPVPVSTTFTVSVDAPDGIILANQSSFSLIQPAYANAVKDLTEQNFAAVWLDGQGKVFDSINITRLESQGDGKYVLDAGTRPRINAVLLVDLDGVPEFTIGENLPTGLYMTPLAAERLAISLESSLTYYALAQRVATDASWGVFTDVFESGAQGAVALALEDINKIAIDIRDTLFPKIGVQGLTLEDLMSLTIVQTMTEGRLERYFTEQSAVIANILAILNDGYWEISATESNEGKGIFADSTSYDGNETTITEYSWDKSGSEDISLSEVFTYLSNSTAFGSEDIRSQVLTNQGWVGLFEYLKVQFSTDRNALLTDAALNTSDERGVTLEAKVYPLSGKKMHDFLSSRENHYLTRYIPDDTTFADGSSGFYFTWRPESETYLLCDNTNDQDTCRAYPILTPEAGYTSLDDIKTPLFDIGITIDQVNGFKLSDNIVAEFIGDDFFTVRYWSRIAANEWTIQDTGVWAPTTVSGRPVIRFDVPDIIKQIADDYPYNGRNLFLVEDRGFVNIGEVLLELAEFNFSGFDNDAKAQIFAAASRDNLPPFGECIFGNTDFANEGLFLNAVTECGGDERFTTQSVNDLVDKTLVQISEEGEITAHVLRADNTWDHYRNTLEETGSRNWSLTEEGYLKLIGDTNIEDEFDYWSLNAYEYQRNLLAIKVFSQQGQQAQISSTMAKEYLAGSLAACLDGDSGWDPATTTPVVKETLANYNTQVQQCKEIWFGRNPVFTEALLIGQTGNNSDDKALIFASDTGGEGGNHSNPDTARYLKLSDDFQGDFFLGSYVDGSGCGFNFDILWKIEDDGTLYYEAVDGSMNERIQITDTDGLKLAIKAFNHQSRWQTDETLLYGSDEGEIWSDIVTLIDASQVPNVVPVEPPPPAEEETPPEGENPPAEGEEPPAEEEPAGPPAGTILNDGQTCAYLEVPEQPAP</sequence>
<evidence type="ECO:0000256" key="1">
    <source>
        <dbReference type="SAM" id="MobiDB-lite"/>
    </source>
</evidence>
<dbReference type="Proteomes" id="UP000241346">
    <property type="component" value="Unassembled WGS sequence"/>
</dbReference>
<protein>
    <submittedName>
        <fullName evidence="3">Hydrogenase expression protein HypA</fullName>
    </submittedName>
</protein>
<feature type="chain" id="PRO_5015420105" evidence="2">
    <location>
        <begin position="20"/>
        <end position="960"/>
    </location>
</feature>
<dbReference type="PROSITE" id="PS51257">
    <property type="entry name" value="PROKAR_LIPOPROTEIN"/>
    <property type="match status" value="1"/>
</dbReference>
<dbReference type="EMBL" id="PYMB01000002">
    <property type="protein sequence ID" value="PSW14297.1"/>
    <property type="molecule type" value="Genomic_DNA"/>
</dbReference>
<evidence type="ECO:0000256" key="2">
    <source>
        <dbReference type="SAM" id="SignalP"/>
    </source>
</evidence>
<evidence type="ECO:0000313" key="3">
    <source>
        <dbReference type="EMBL" id="PSW14297.1"/>
    </source>
</evidence>
<feature type="region of interest" description="Disordered" evidence="1">
    <location>
        <begin position="898"/>
        <end position="948"/>
    </location>
</feature>
<feature type="signal peptide" evidence="2">
    <location>
        <begin position="1"/>
        <end position="19"/>
    </location>
</feature>
<keyword evidence="2" id="KW-0732">Signal</keyword>
<dbReference type="RefSeq" id="WP_107297544.1">
    <property type="nucleotide sequence ID" value="NZ_PYMB01000002.1"/>
</dbReference>